<evidence type="ECO:0000313" key="1">
    <source>
        <dbReference type="EMBL" id="KAK4127310.1"/>
    </source>
</evidence>
<name>A0AAN6Z6A5_9PEZI</name>
<dbReference type="GeneID" id="87822976"/>
<accession>A0AAN6Z6A5</accession>
<dbReference type="Proteomes" id="UP001302602">
    <property type="component" value="Unassembled WGS sequence"/>
</dbReference>
<proteinExistence type="predicted"/>
<organism evidence="1 2">
    <name type="scientific">Parathielavia appendiculata</name>
    <dbReference type="NCBI Taxonomy" id="2587402"/>
    <lineage>
        <taxon>Eukaryota</taxon>
        <taxon>Fungi</taxon>
        <taxon>Dikarya</taxon>
        <taxon>Ascomycota</taxon>
        <taxon>Pezizomycotina</taxon>
        <taxon>Sordariomycetes</taxon>
        <taxon>Sordariomycetidae</taxon>
        <taxon>Sordariales</taxon>
        <taxon>Chaetomiaceae</taxon>
        <taxon>Parathielavia</taxon>
    </lineage>
</organism>
<gene>
    <name evidence="1" type="ORF">N657DRAFT_205156</name>
</gene>
<dbReference type="AlphaFoldDB" id="A0AAN6Z6A5"/>
<evidence type="ECO:0000313" key="2">
    <source>
        <dbReference type="Proteomes" id="UP001302602"/>
    </source>
</evidence>
<protein>
    <submittedName>
        <fullName evidence="1">Uncharacterized protein</fullName>
    </submittedName>
</protein>
<comment type="caution">
    <text evidence="1">The sequence shown here is derived from an EMBL/GenBank/DDBJ whole genome shotgun (WGS) entry which is preliminary data.</text>
</comment>
<dbReference type="EMBL" id="MU853224">
    <property type="protein sequence ID" value="KAK4127310.1"/>
    <property type="molecule type" value="Genomic_DNA"/>
</dbReference>
<keyword evidence="2" id="KW-1185">Reference proteome</keyword>
<sequence length="74" mass="8173">MSLHRAAILTGALHLPNLITEVIALGRERHRSQGLANKTESTYTRVLRLNRDATARAHGTPGSLGTVNNVKWCW</sequence>
<reference evidence="1" key="1">
    <citation type="journal article" date="2023" name="Mol. Phylogenet. Evol.">
        <title>Genome-scale phylogeny and comparative genomics of the fungal order Sordariales.</title>
        <authorList>
            <person name="Hensen N."/>
            <person name="Bonometti L."/>
            <person name="Westerberg I."/>
            <person name="Brannstrom I.O."/>
            <person name="Guillou S."/>
            <person name="Cros-Aarteil S."/>
            <person name="Calhoun S."/>
            <person name="Haridas S."/>
            <person name="Kuo A."/>
            <person name="Mondo S."/>
            <person name="Pangilinan J."/>
            <person name="Riley R."/>
            <person name="LaButti K."/>
            <person name="Andreopoulos B."/>
            <person name="Lipzen A."/>
            <person name="Chen C."/>
            <person name="Yan M."/>
            <person name="Daum C."/>
            <person name="Ng V."/>
            <person name="Clum A."/>
            <person name="Steindorff A."/>
            <person name="Ohm R.A."/>
            <person name="Martin F."/>
            <person name="Silar P."/>
            <person name="Natvig D.O."/>
            <person name="Lalanne C."/>
            <person name="Gautier V."/>
            <person name="Ament-Velasquez S.L."/>
            <person name="Kruys A."/>
            <person name="Hutchinson M.I."/>
            <person name="Powell A.J."/>
            <person name="Barry K."/>
            <person name="Miller A.N."/>
            <person name="Grigoriev I.V."/>
            <person name="Debuchy R."/>
            <person name="Gladieux P."/>
            <person name="Hiltunen Thoren M."/>
            <person name="Johannesson H."/>
        </authorList>
    </citation>
    <scope>NUCLEOTIDE SEQUENCE</scope>
    <source>
        <strain evidence="1">CBS 731.68</strain>
    </source>
</reference>
<reference evidence="1" key="2">
    <citation type="submission" date="2023-05" db="EMBL/GenBank/DDBJ databases">
        <authorList>
            <consortium name="Lawrence Berkeley National Laboratory"/>
            <person name="Steindorff A."/>
            <person name="Hensen N."/>
            <person name="Bonometti L."/>
            <person name="Westerberg I."/>
            <person name="Brannstrom I.O."/>
            <person name="Guillou S."/>
            <person name="Cros-Aarteil S."/>
            <person name="Calhoun S."/>
            <person name="Haridas S."/>
            <person name="Kuo A."/>
            <person name="Mondo S."/>
            <person name="Pangilinan J."/>
            <person name="Riley R."/>
            <person name="Labutti K."/>
            <person name="Andreopoulos B."/>
            <person name="Lipzen A."/>
            <person name="Chen C."/>
            <person name="Yanf M."/>
            <person name="Daum C."/>
            <person name="Ng V."/>
            <person name="Clum A."/>
            <person name="Ohm R."/>
            <person name="Martin F."/>
            <person name="Silar P."/>
            <person name="Natvig D."/>
            <person name="Lalanne C."/>
            <person name="Gautier V."/>
            <person name="Ament-Velasquez S.L."/>
            <person name="Kruys A."/>
            <person name="Hutchinson M.I."/>
            <person name="Powell A.J."/>
            <person name="Barry K."/>
            <person name="Miller A.N."/>
            <person name="Grigoriev I.V."/>
            <person name="Debuchy R."/>
            <person name="Gladieux P."/>
            <person name="Thoren M.H."/>
            <person name="Johannesson H."/>
        </authorList>
    </citation>
    <scope>NUCLEOTIDE SEQUENCE</scope>
    <source>
        <strain evidence="1">CBS 731.68</strain>
    </source>
</reference>
<dbReference type="RefSeq" id="XP_062651081.1">
    <property type="nucleotide sequence ID" value="XM_062786210.1"/>
</dbReference>